<evidence type="ECO:0000259" key="2">
    <source>
        <dbReference type="Pfam" id="PF00156"/>
    </source>
</evidence>
<dbReference type="RefSeq" id="WP_166548584.1">
    <property type="nucleotide sequence ID" value="NZ_BAAAIA010000003.1"/>
</dbReference>
<proteinExistence type="inferred from homology"/>
<evidence type="ECO:0000313" key="3">
    <source>
        <dbReference type="EMBL" id="MUN06991.1"/>
    </source>
</evidence>
<name>A0A7C9LDG3_9MICO</name>
<feature type="domain" description="Phosphoribosyltransferase" evidence="2">
    <location>
        <begin position="173"/>
        <end position="215"/>
    </location>
</feature>
<evidence type="ECO:0000313" key="4">
    <source>
        <dbReference type="Proteomes" id="UP000480122"/>
    </source>
</evidence>
<dbReference type="PANTHER" id="PTHR47505">
    <property type="entry name" value="DNA UTILIZATION PROTEIN YHGH"/>
    <property type="match status" value="1"/>
</dbReference>
<dbReference type="EMBL" id="WODA01000014">
    <property type="protein sequence ID" value="MUN06991.1"/>
    <property type="molecule type" value="Genomic_DNA"/>
</dbReference>
<dbReference type="PANTHER" id="PTHR47505:SF1">
    <property type="entry name" value="DNA UTILIZATION PROTEIN YHGH"/>
    <property type="match status" value="1"/>
</dbReference>
<dbReference type="InterPro" id="IPR029057">
    <property type="entry name" value="PRTase-like"/>
</dbReference>
<reference evidence="3 4" key="1">
    <citation type="submission" date="2019-11" db="EMBL/GenBank/DDBJ databases">
        <title>Agromyces kandeliae sp. nov., isolated from mangrove soil.</title>
        <authorList>
            <person name="Wang R."/>
        </authorList>
    </citation>
    <scope>NUCLEOTIDE SEQUENCE [LARGE SCALE GENOMIC DNA]</scope>
    <source>
        <strain evidence="3 4">JCM 11431</strain>
    </source>
</reference>
<dbReference type="CDD" id="cd06223">
    <property type="entry name" value="PRTases_typeI"/>
    <property type="match status" value="1"/>
</dbReference>
<dbReference type="SUPFAM" id="SSF53271">
    <property type="entry name" value="PRTase-like"/>
    <property type="match status" value="1"/>
</dbReference>
<gene>
    <name evidence="3" type="ORF">GLX25_07655</name>
</gene>
<protein>
    <submittedName>
        <fullName evidence="3">ComF family protein</fullName>
    </submittedName>
</protein>
<comment type="similarity">
    <text evidence="1">Belongs to the ComF/GntX family.</text>
</comment>
<dbReference type="Gene3D" id="3.40.50.2020">
    <property type="match status" value="1"/>
</dbReference>
<dbReference type="AlphaFoldDB" id="A0A7C9LDG3"/>
<dbReference type="Proteomes" id="UP000480122">
    <property type="component" value="Unassembled WGS sequence"/>
</dbReference>
<sequence length="229" mass="23763">MIPPVAGPWPTRAPAALLDALSLLLPVACAGCGEPDRGLCDGCRSALAPRPVRVEPRPAGVATWAALEYEGTAARVIRAFKDDGRTDAARALGAALRHSLAAAAGGLDPTPREIAVVPSTAAARRTRGYDPVRLLVRRAGFAPAQVLRAGRRADQAALGREARRLNADGSFAAPGRLDGRRFVLVDDVVTTGSTLADAARAIREAGGSVDAISVLARTRLRIGRVDADA</sequence>
<dbReference type="InterPro" id="IPR000836">
    <property type="entry name" value="PRTase_dom"/>
</dbReference>
<comment type="caution">
    <text evidence="3">The sequence shown here is derived from an EMBL/GenBank/DDBJ whole genome shotgun (WGS) entry which is preliminary data.</text>
</comment>
<keyword evidence="4" id="KW-1185">Reference proteome</keyword>
<accession>A0A7C9LDG3</accession>
<evidence type="ECO:0000256" key="1">
    <source>
        <dbReference type="ARBA" id="ARBA00008007"/>
    </source>
</evidence>
<dbReference type="InterPro" id="IPR051910">
    <property type="entry name" value="ComF/GntX_DNA_util-trans"/>
</dbReference>
<organism evidence="3 4">
    <name type="scientific">Agromyces luteolus</name>
    <dbReference type="NCBI Taxonomy" id="88373"/>
    <lineage>
        <taxon>Bacteria</taxon>
        <taxon>Bacillati</taxon>
        <taxon>Actinomycetota</taxon>
        <taxon>Actinomycetes</taxon>
        <taxon>Micrococcales</taxon>
        <taxon>Microbacteriaceae</taxon>
        <taxon>Agromyces</taxon>
    </lineage>
</organism>
<dbReference type="Pfam" id="PF00156">
    <property type="entry name" value="Pribosyltran"/>
    <property type="match status" value="1"/>
</dbReference>